<reference evidence="2 3" key="1">
    <citation type="submission" date="2016-12" db="EMBL/GenBank/DDBJ databases">
        <title>Real-Time Genomic Investigation Underlying the Public Health Response to a Shiga Toxin-Producing Escherichia Coli O26:H11 Outbreak in a Nursery.</title>
        <authorList>
            <person name="Ferdous M."/>
            <person name="Moran-Gilad J."/>
            <person name="Rossen J.W."/>
            <person name="Gdalevich M."/>
        </authorList>
    </citation>
    <scope>NUCLEOTIDE SEQUENCE [LARGE SCALE GENOMIC DNA]</scope>
    <source>
        <strain evidence="2 3">STEC 514-2</strain>
    </source>
</reference>
<dbReference type="Proteomes" id="UP000218543">
    <property type="component" value="Unassembled WGS sequence"/>
</dbReference>
<protein>
    <submittedName>
        <fullName evidence="1">Uncharacterized protein</fullName>
    </submittedName>
</protein>
<sequence length="92" mass="10478">MNIDEKIRCSQLLQRIEAVNVERTKVFSRLTVLFCTPDRRSGQEMVLLDVDALRNVCEEFTAANSELLSLVQEYNRIAGSNGFDEIKIISRG</sequence>
<evidence type="ECO:0000313" key="2">
    <source>
        <dbReference type="EMBL" id="PAU24539.1"/>
    </source>
</evidence>
<gene>
    <name evidence="2" type="ORF">BTQ06_08420</name>
    <name evidence="1" type="ORF">F7F11_25145</name>
</gene>
<evidence type="ECO:0000313" key="3">
    <source>
        <dbReference type="Proteomes" id="UP000218543"/>
    </source>
</evidence>
<dbReference type="Proteomes" id="UP000327073">
    <property type="component" value="Unassembled WGS sequence"/>
</dbReference>
<comment type="caution">
    <text evidence="1">The sequence shown here is derived from an EMBL/GenBank/DDBJ whole genome shotgun (WGS) entry which is preliminary data.</text>
</comment>
<accession>A0A0E1IJ19</accession>
<evidence type="ECO:0000313" key="1">
    <source>
        <dbReference type="EMBL" id="KAB0121552.1"/>
    </source>
</evidence>
<evidence type="ECO:0000313" key="4">
    <source>
        <dbReference type="Proteomes" id="UP000327073"/>
    </source>
</evidence>
<dbReference type="EMBL" id="MRVZ01000024">
    <property type="protein sequence ID" value="PAU24539.1"/>
    <property type="molecule type" value="Genomic_DNA"/>
</dbReference>
<name>A0A0E1IJ19_ECOLX</name>
<organism evidence="1 4">
    <name type="scientific">Escherichia coli</name>
    <dbReference type="NCBI Taxonomy" id="562"/>
    <lineage>
        <taxon>Bacteria</taxon>
        <taxon>Pseudomonadati</taxon>
        <taxon>Pseudomonadota</taxon>
        <taxon>Gammaproteobacteria</taxon>
        <taxon>Enterobacterales</taxon>
        <taxon>Enterobacteriaceae</taxon>
        <taxon>Escherichia</taxon>
    </lineage>
</organism>
<dbReference type="AlphaFoldDB" id="A0A0E1IJ19"/>
<dbReference type="EMBL" id="VZEL01000050">
    <property type="protein sequence ID" value="KAB0121552.1"/>
    <property type="molecule type" value="Genomic_DNA"/>
</dbReference>
<proteinExistence type="predicted"/>
<reference evidence="1 4" key="2">
    <citation type="submission" date="2019-03" db="EMBL/GenBank/DDBJ databases">
        <title>Whole Genome Sequencing of Shiga-Toxin Escherichia coli Strains from Nebraska.</title>
        <authorList>
            <person name="Abdalhamid B."/>
            <person name="Mccutchen E.L."/>
            <person name="Bouska A.C."/>
            <person name="Hinrichs S.H."/>
            <person name="Iwen P.C."/>
        </authorList>
    </citation>
    <scope>NUCLEOTIDE SEQUENCE [LARGE SCALE GENOMIC DNA]</scope>
    <source>
        <strain evidence="1 4">STEC_170836</strain>
    </source>
</reference>